<keyword evidence="9 10" id="KW-0472">Membrane</keyword>
<gene>
    <name evidence="13" type="ORF">IWX46DRAFT_616958</name>
</gene>
<evidence type="ECO:0000256" key="12">
    <source>
        <dbReference type="SAM" id="MobiDB-lite"/>
    </source>
</evidence>
<feature type="repeat" description="Solcar" evidence="10">
    <location>
        <begin position="10"/>
        <end position="130"/>
    </location>
</feature>
<keyword evidence="5" id="KW-0677">Repeat</keyword>
<comment type="similarity">
    <text evidence="2 11">Belongs to the mitochondrial carrier (TC 2.A.29) family.</text>
</comment>
<dbReference type="SUPFAM" id="SSF103506">
    <property type="entry name" value="Mitochondrial carrier"/>
    <property type="match status" value="1"/>
</dbReference>
<feature type="repeat" description="Solcar" evidence="10">
    <location>
        <begin position="236"/>
        <end position="318"/>
    </location>
</feature>
<evidence type="ECO:0000313" key="13">
    <source>
        <dbReference type="EMBL" id="KAK7529731.1"/>
    </source>
</evidence>
<sequence>MVVAADHNNIPTAVSLAAGGIAGAVEAATTYPFEFAKTRVQLRNEEAASAQSSTSSSRAGASSTPTSSSPAATAAAAAKRQRAPNPFAVVRDVVRHEGARALYKGCGSLVIGSIAKDGVRFVSFDAIKNAYKDKQTGTLTPLRNMLAGMSAGVVASVCAVTPTERIKTALIDDARRARRFTGTLHCVRCVVADDGLVAGLYRGFVGTTLKQASATAFRMGTYNILKDFERMRHIEQGVATNFANGMVAGVVTTYATQPFDTIKTRSQSARGATTVEAFTSIMADHGVRGFWKGTVMRLGRTIMAGGILFTAYEQMVRILMPVMAPEGRMLSD</sequence>
<evidence type="ECO:0000256" key="11">
    <source>
        <dbReference type="RuleBase" id="RU000488"/>
    </source>
</evidence>
<reference evidence="13 14" key="1">
    <citation type="submission" date="2024-04" db="EMBL/GenBank/DDBJ databases">
        <title>Phyllosticta paracitricarpa is synonymous to the EU quarantine fungus P. citricarpa based on phylogenomic analyses.</title>
        <authorList>
            <consortium name="Lawrence Berkeley National Laboratory"/>
            <person name="Van Ingen-Buijs V.A."/>
            <person name="Van Westerhoven A.C."/>
            <person name="Haridas S."/>
            <person name="Skiadas P."/>
            <person name="Martin F."/>
            <person name="Groenewald J.Z."/>
            <person name="Crous P.W."/>
            <person name="Seidl M.F."/>
        </authorList>
    </citation>
    <scope>NUCLEOTIDE SEQUENCE [LARGE SCALE GENOMIC DNA]</scope>
    <source>
        <strain evidence="13 14">CBS 122670</strain>
    </source>
</reference>
<dbReference type="EMBL" id="JBBPDW010000067">
    <property type="protein sequence ID" value="KAK7529731.1"/>
    <property type="molecule type" value="Genomic_DNA"/>
</dbReference>
<keyword evidence="6" id="KW-0999">Mitochondrion inner membrane</keyword>
<dbReference type="PANTHER" id="PTHR45788:SF3">
    <property type="entry name" value="TRICARBOXYLATE TRANSPORT PROTEIN"/>
    <property type="match status" value="1"/>
</dbReference>
<evidence type="ECO:0000256" key="9">
    <source>
        <dbReference type="ARBA" id="ARBA00023136"/>
    </source>
</evidence>
<dbReference type="Pfam" id="PF00153">
    <property type="entry name" value="Mito_carr"/>
    <property type="match status" value="3"/>
</dbReference>
<keyword evidence="14" id="KW-1185">Reference proteome</keyword>
<accession>A0ABR1L3C7</accession>
<feature type="region of interest" description="Disordered" evidence="12">
    <location>
        <begin position="46"/>
        <end position="79"/>
    </location>
</feature>
<feature type="compositionally biased region" description="Low complexity" evidence="12">
    <location>
        <begin position="47"/>
        <end position="78"/>
    </location>
</feature>
<protein>
    <submittedName>
        <fullName evidence="13">Tricarboxylate transport protein, mitochondrial</fullName>
    </submittedName>
</protein>
<comment type="caution">
    <text evidence="13">The sequence shown here is derived from an EMBL/GenBank/DDBJ whole genome shotgun (WGS) entry which is preliminary data.</text>
</comment>
<evidence type="ECO:0000256" key="8">
    <source>
        <dbReference type="ARBA" id="ARBA00023128"/>
    </source>
</evidence>
<keyword evidence="4 10" id="KW-0812">Transmembrane</keyword>
<evidence type="ECO:0000256" key="6">
    <source>
        <dbReference type="ARBA" id="ARBA00022792"/>
    </source>
</evidence>
<evidence type="ECO:0000256" key="5">
    <source>
        <dbReference type="ARBA" id="ARBA00022737"/>
    </source>
</evidence>
<evidence type="ECO:0000313" key="14">
    <source>
        <dbReference type="Proteomes" id="UP001365128"/>
    </source>
</evidence>
<keyword evidence="8" id="KW-0496">Mitochondrion</keyword>
<dbReference type="InterPro" id="IPR049563">
    <property type="entry name" value="TXTP-like"/>
</dbReference>
<dbReference type="Proteomes" id="UP001365128">
    <property type="component" value="Unassembled WGS sequence"/>
</dbReference>
<evidence type="ECO:0000256" key="3">
    <source>
        <dbReference type="ARBA" id="ARBA00022448"/>
    </source>
</evidence>
<evidence type="ECO:0000256" key="4">
    <source>
        <dbReference type="ARBA" id="ARBA00022692"/>
    </source>
</evidence>
<dbReference type="PROSITE" id="PS50920">
    <property type="entry name" value="SOLCAR"/>
    <property type="match status" value="3"/>
</dbReference>
<evidence type="ECO:0000256" key="2">
    <source>
        <dbReference type="ARBA" id="ARBA00006375"/>
    </source>
</evidence>
<proteinExistence type="inferred from homology"/>
<evidence type="ECO:0000256" key="10">
    <source>
        <dbReference type="PROSITE-ProRule" id="PRU00282"/>
    </source>
</evidence>
<dbReference type="PANTHER" id="PTHR45788">
    <property type="entry name" value="SUCCINATE/FUMARATE MITOCHONDRIAL TRANSPORTER-RELATED"/>
    <property type="match status" value="1"/>
</dbReference>
<evidence type="ECO:0000256" key="1">
    <source>
        <dbReference type="ARBA" id="ARBA00004225"/>
    </source>
</evidence>
<dbReference type="Gene3D" id="1.50.40.10">
    <property type="entry name" value="Mitochondrial carrier domain"/>
    <property type="match status" value="1"/>
</dbReference>
<name>A0ABR1L3C7_9PEZI</name>
<feature type="repeat" description="Solcar" evidence="10">
    <location>
        <begin position="139"/>
        <end position="228"/>
    </location>
</feature>
<keyword evidence="7" id="KW-1133">Transmembrane helix</keyword>
<evidence type="ECO:0000256" key="7">
    <source>
        <dbReference type="ARBA" id="ARBA00022989"/>
    </source>
</evidence>
<keyword evidence="3 11" id="KW-0813">Transport</keyword>
<dbReference type="InterPro" id="IPR023395">
    <property type="entry name" value="MCP_dom_sf"/>
</dbReference>
<comment type="subcellular location">
    <subcellularLocation>
        <location evidence="1">Mitochondrion membrane</location>
        <topology evidence="1">Multi-pass membrane protein</topology>
    </subcellularLocation>
</comment>
<organism evidence="13 14">
    <name type="scientific">Phyllosticta citricarpa</name>
    <dbReference type="NCBI Taxonomy" id="55181"/>
    <lineage>
        <taxon>Eukaryota</taxon>
        <taxon>Fungi</taxon>
        <taxon>Dikarya</taxon>
        <taxon>Ascomycota</taxon>
        <taxon>Pezizomycotina</taxon>
        <taxon>Dothideomycetes</taxon>
        <taxon>Dothideomycetes incertae sedis</taxon>
        <taxon>Botryosphaeriales</taxon>
        <taxon>Phyllostictaceae</taxon>
        <taxon>Phyllosticta</taxon>
    </lineage>
</organism>
<dbReference type="InterPro" id="IPR018108">
    <property type="entry name" value="MCP_transmembrane"/>
</dbReference>